<sequence>MAEDAASEHRPLVQIEPGEDTRMAAASPKVRVSKPSTTWAQKNQWVVLALASGACAALNGVFAKLTTTELTSSLARGLAQFFRLSAYEPAVEFVVRCTFFGLNLAFNGVMWTLFTTALARGNSTTQVSIMNTSANFVITAVLGFAIFSEALPPLCGRIFKKWGCFLPLHRDRIAARDFGIFIQLGISTHPWQIKRANF</sequence>
<comment type="caution">
    <text evidence="2">The sequence shown here is derived from an EMBL/GenBank/DDBJ whole genome shotgun (WGS) entry which is preliminary data.</text>
</comment>
<keyword evidence="1" id="KW-1133">Transmembrane helix</keyword>
<protein>
    <submittedName>
        <fullName evidence="2">Uncharacterized protein</fullName>
    </submittedName>
</protein>
<keyword evidence="1" id="KW-0812">Transmembrane</keyword>
<name>A0AAD9I4P8_9PEZI</name>
<dbReference type="InterPro" id="IPR039632">
    <property type="entry name" value="TMEM42"/>
</dbReference>
<dbReference type="PANTHER" id="PTHR31965:SF1">
    <property type="entry name" value="TRANSMEMBRANE PROTEIN 42"/>
    <property type="match status" value="1"/>
</dbReference>
<accession>A0AAD9I4P8</accession>
<dbReference type="AlphaFoldDB" id="A0AAD9I4P8"/>
<evidence type="ECO:0000256" key="1">
    <source>
        <dbReference type="SAM" id="Phobius"/>
    </source>
</evidence>
<keyword evidence="3" id="KW-1185">Reference proteome</keyword>
<proteinExistence type="predicted"/>
<keyword evidence="1" id="KW-0472">Membrane</keyword>
<evidence type="ECO:0000313" key="3">
    <source>
        <dbReference type="Proteomes" id="UP001217918"/>
    </source>
</evidence>
<evidence type="ECO:0000313" key="2">
    <source>
        <dbReference type="EMBL" id="KAK2071121.1"/>
    </source>
</evidence>
<reference evidence="2" key="1">
    <citation type="journal article" date="2023" name="Mol. Plant Microbe Interact.">
        <title>Elucidating the Obligate Nature and Biological Capacity of an Invasive Fungal Corn Pathogen.</title>
        <authorList>
            <person name="MacCready J.S."/>
            <person name="Roggenkamp E.M."/>
            <person name="Gdanetz K."/>
            <person name="Chilvers M.I."/>
        </authorList>
    </citation>
    <scope>NUCLEOTIDE SEQUENCE</scope>
    <source>
        <strain evidence="2">PM02</strain>
    </source>
</reference>
<feature type="transmembrane region" description="Helical" evidence="1">
    <location>
        <begin position="134"/>
        <end position="151"/>
    </location>
</feature>
<gene>
    <name evidence="2" type="ORF">P8C59_005571</name>
</gene>
<dbReference type="PANTHER" id="PTHR31965">
    <property type="entry name" value="TRANSMEMBRANE PROTEIN 42"/>
    <property type="match status" value="1"/>
</dbReference>
<dbReference type="EMBL" id="JAQQPM010000004">
    <property type="protein sequence ID" value="KAK2071121.1"/>
    <property type="molecule type" value="Genomic_DNA"/>
</dbReference>
<organism evidence="2 3">
    <name type="scientific">Phyllachora maydis</name>
    <dbReference type="NCBI Taxonomy" id="1825666"/>
    <lineage>
        <taxon>Eukaryota</taxon>
        <taxon>Fungi</taxon>
        <taxon>Dikarya</taxon>
        <taxon>Ascomycota</taxon>
        <taxon>Pezizomycotina</taxon>
        <taxon>Sordariomycetes</taxon>
        <taxon>Sordariomycetidae</taxon>
        <taxon>Phyllachorales</taxon>
        <taxon>Phyllachoraceae</taxon>
        <taxon>Phyllachora</taxon>
    </lineage>
</organism>
<feature type="transmembrane region" description="Helical" evidence="1">
    <location>
        <begin position="93"/>
        <end position="114"/>
    </location>
</feature>
<dbReference type="Proteomes" id="UP001217918">
    <property type="component" value="Unassembled WGS sequence"/>
</dbReference>